<dbReference type="EMBL" id="CAJNNW010031914">
    <property type="protein sequence ID" value="CAE8709920.1"/>
    <property type="molecule type" value="Genomic_DNA"/>
</dbReference>
<comment type="caution">
    <text evidence="4">The sequence shown here is derived from an EMBL/GenBank/DDBJ whole genome shotgun (WGS) entry which is preliminary data.</text>
</comment>
<evidence type="ECO:0000313" key="3">
    <source>
        <dbReference type="EMBL" id="CAE8587202.1"/>
    </source>
</evidence>
<proteinExistence type="predicted"/>
<evidence type="ECO:0000256" key="2">
    <source>
        <dbReference type="SAM" id="SignalP"/>
    </source>
</evidence>
<feature type="chain" id="PRO_5036222233" evidence="2">
    <location>
        <begin position="35"/>
        <end position="560"/>
    </location>
</feature>
<keyword evidence="6" id="KW-1185">Reference proteome</keyword>
<sequence>MHHWLPLLHLGPSVTRLLCLQVLLFFVVSTGDKATVEPATCNPGSTLSCGARAASGQGKELSASLGGLNLSILYGRRCLALKASDGLLDPAPSSKVSLPREKLRSSLRAPSTLTSWNGGIDRVCFGRGGFRSAGGRGGYCRRWEGLWRRDGRGGCHPGRGKWVLPIGLRDPAEFQSRSSEVVWIRATDAGVLAAFLGKALRGRRISQAGLLLARAGGDGMGCPRYEEDEAEKETAQKVDYALLTRGAMDSSMALELAEEDPNFLRFTDRHGTTVWPTRDYLLSGSAFADFQMASSSPAPVRAKAVARAPTAPLPRPPLRPQPPANGATPKMRAAPERAPSFGAGLEKEAVDSGLAPEDRAASAQVLQGEWEREDSLCARDGIGGSCRGEGRDAQGVSVSIGSRRLDESLGSPSCDADQEFEEYIARRRCRCVFLSSFGDSGSGGGGSAGRKNLWPLLHKALLELLREGLTRCSERLCDPSSSSGGQSEGRLPARTYLQTRARIGVLKPTQFWLWQIAGAIEARSEGKVPERKTRLLLLLAAGGQLSLDSGSMLLAQEILS</sequence>
<dbReference type="Proteomes" id="UP000626109">
    <property type="component" value="Unassembled WGS sequence"/>
</dbReference>
<dbReference type="AlphaFoldDB" id="A0A813KPC3"/>
<name>A0A813KPC3_POLGL</name>
<protein>
    <submittedName>
        <fullName evidence="4">Uncharacterized protein</fullName>
    </submittedName>
</protein>
<evidence type="ECO:0000313" key="5">
    <source>
        <dbReference type="Proteomes" id="UP000626109"/>
    </source>
</evidence>
<dbReference type="EMBL" id="CAJNNV010002452">
    <property type="protein sequence ID" value="CAE8587202.1"/>
    <property type="molecule type" value="Genomic_DNA"/>
</dbReference>
<feature type="compositionally biased region" description="Pro residues" evidence="1">
    <location>
        <begin position="311"/>
        <end position="323"/>
    </location>
</feature>
<evidence type="ECO:0000256" key="1">
    <source>
        <dbReference type="SAM" id="MobiDB-lite"/>
    </source>
</evidence>
<keyword evidence="2" id="KW-0732">Signal</keyword>
<feature type="signal peptide" evidence="2">
    <location>
        <begin position="1"/>
        <end position="34"/>
    </location>
</feature>
<feature type="region of interest" description="Disordered" evidence="1">
    <location>
        <begin position="348"/>
        <end position="367"/>
    </location>
</feature>
<accession>A0A813KPC3</accession>
<feature type="region of interest" description="Disordered" evidence="1">
    <location>
        <begin position="304"/>
        <end position="335"/>
    </location>
</feature>
<reference evidence="4" key="1">
    <citation type="submission" date="2021-02" db="EMBL/GenBank/DDBJ databases">
        <authorList>
            <person name="Dougan E. K."/>
            <person name="Rhodes N."/>
            <person name="Thang M."/>
            <person name="Chan C."/>
        </authorList>
    </citation>
    <scope>NUCLEOTIDE SEQUENCE</scope>
</reference>
<dbReference type="Proteomes" id="UP000654075">
    <property type="component" value="Unassembled WGS sequence"/>
</dbReference>
<gene>
    <name evidence="3" type="ORF">PGLA1383_LOCUS6043</name>
    <name evidence="4" type="ORF">PGLA2088_LOCUS35698</name>
</gene>
<evidence type="ECO:0000313" key="4">
    <source>
        <dbReference type="EMBL" id="CAE8709920.1"/>
    </source>
</evidence>
<evidence type="ECO:0000313" key="6">
    <source>
        <dbReference type="Proteomes" id="UP000654075"/>
    </source>
</evidence>
<feature type="compositionally biased region" description="Basic and acidic residues" evidence="1">
    <location>
        <begin position="348"/>
        <end position="360"/>
    </location>
</feature>
<organism evidence="4 5">
    <name type="scientific">Polarella glacialis</name>
    <name type="common">Dinoflagellate</name>
    <dbReference type="NCBI Taxonomy" id="89957"/>
    <lineage>
        <taxon>Eukaryota</taxon>
        <taxon>Sar</taxon>
        <taxon>Alveolata</taxon>
        <taxon>Dinophyceae</taxon>
        <taxon>Suessiales</taxon>
        <taxon>Suessiaceae</taxon>
        <taxon>Polarella</taxon>
    </lineage>
</organism>